<evidence type="ECO:0000313" key="4">
    <source>
        <dbReference type="Proteomes" id="UP000321301"/>
    </source>
</evidence>
<keyword evidence="4" id="KW-1185">Reference proteome</keyword>
<dbReference type="InterPro" id="IPR008969">
    <property type="entry name" value="CarboxyPept-like_regulatory"/>
</dbReference>
<dbReference type="EMBL" id="BJYV01000009">
    <property type="protein sequence ID" value="GEO21652.1"/>
    <property type="molecule type" value="Genomic_DNA"/>
</dbReference>
<keyword evidence="1" id="KW-0998">Cell outer membrane</keyword>
<comment type="subcellular location">
    <subcellularLocation>
        <location evidence="1">Cell outer membrane</location>
        <topology evidence="1">Multi-pass membrane protein</topology>
    </subcellularLocation>
</comment>
<evidence type="ECO:0000256" key="1">
    <source>
        <dbReference type="PROSITE-ProRule" id="PRU01360"/>
    </source>
</evidence>
<evidence type="ECO:0000313" key="3">
    <source>
        <dbReference type="EMBL" id="GEO21652.1"/>
    </source>
</evidence>
<organism evidence="3 4">
    <name type="scientific">Cyclobacterium qasimii</name>
    <dbReference type="NCBI Taxonomy" id="1350429"/>
    <lineage>
        <taxon>Bacteria</taxon>
        <taxon>Pseudomonadati</taxon>
        <taxon>Bacteroidota</taxon>
        <taxon>Cytophagia</taxon>
        <taxon>Cytophagales</taxon>
        <taxon>Cyclobacteriaceae</taxon>
        <taxon>Cyclobacterium</taxon>
    </lineage>
</organism>
<dbReference type="GO" id="GO:0009279">
    <property type="term" value="C:cell outer membrane"/>
    <property type="evidence" value="ECO:0007669"/>
    <property type="project" value="UniProtKB-SubCell"/>
</dbReference>
<comment type="caution">
    <text evidence="3">The sequence shown here is derived from an EMBL/GenBank/DDBJ whole genome shotgun (WGS) entry which is preliminary data.</text>
</comment>
<evidence type="ECO:0000259" key="2">
    <source>
        <dbReference type="Pfam" id="PF07715"/>
    </source>
</evidence>
<comment type="similarity">
    <text evidence="1">Belongs to the TonB-dependent receptor family.</text>
</comment>
<dbReference type="AlphaFoldDB" id="A0A512CBR8"/>
<dbReference type="InterPro" id="IPR023997">
    <property type="entry name" value="TonB-dep_OMP_SusC/RagA_CS"/>
</dbReference>
<dbReference type="Pfam" id="PF07715">
    <property type="entry name" value="Plug"/>
    <property type="match status" value="1"/>
</dbReference>
<protein>
    <submittedName>
        <fullName evidence="3">SusC/RagA family TonB-linked outer membrane protein</fullName>
    </submittedName>
</protein>
<dbReference type="FunFam" id="2.170.130.10:FF:000003">
    <property type="entry name" value="SusC/RagA family TonB-linked outer membrane protein"/>
    <property type="match status" value="1"/>
</dbReference>
<dbReference type="Gene3D" id="2.170.130.10">
    <property type="entry name" value="TonB-dependent receptor, plug domain"/>
    <property type="match status" value="1"/>
</dbReference>
<proteinExistence type="inferred from homology"/>
<feature type="domain" description="TonB-dependent receptor plug" evidence="2">
    <location>
        <begin position="201"/>
        <end position="314"/>
    </location>
</feature>
<accession>A0A512CBR8</accession>
<keyword evidence="1" id="KW-0472">Membrane</keyword>
<dbReference type="Proteomes" id="UP000321301">
    <property type="component" value="Unassembled WGS sequence"/>
</dbReference>
<dbReference type="SUPFAM" id="SSF49464">
    <property type="entry name" value="Carboxypeptidase regulatory domain-like"/>
    <property type="match status" value="1"/>
</dbReference>
<dbReference type="Pfam" id="PF13715">
    <property type="entry name" value="CarbopepD_reg_2"/>
    <property type="match status" value="1"/>
</dbReference>
<sequence>MCTVLLANTGNAQRNSIEDVKLTLHIDGKSLAKFFRQVENKTEFKFTYNHFLVDLDQKVTVVDTNTVYKVLESISQQTQLSFVQVNENIHVKPATSKSDKGVGITQLADVTISGTIKDAMGEPIPGVAISIPGAAVGTVTDLEGRYSLTIPEESTLVFSFIGYETQSIPIGGRSVINVTLKEDIASLDEVVVVGYGTQKKESLVGAISKVEGDRVRLGVQGADLGTSLRGSTPGLTSMISTGVPGGVDYSGRNGENAQLLIRGQSTWNNSSPLVLVDGIERDILNVDPNAVESISVLKDASATAVFGVKGANGVILITTKRGNEGRAVVTFDTKTTFKNISRMQDGQRPADSYPAVQTMNNAILNEVQLRPNSWDYIYPQEWVEHFKTNDYPYYFPNVNWRDENLKDYTIDQTYNLSASGGTKFVKYFTTVSYLNETDMLKTLNVDPNSTIENDFKRLNIRSNLDFQLTPTTMFRVGLAGYFFDQGVRGGGDSAWRGVWESSPEIFPVQYPDGTYARDEGAYLMTNSVYDFGYSSGQHWGGTGLNTDFTLAQDLGFILKGLSVEAKLGYDNSSRTSGKTTYLDGPLTKYISKSIVDDPRFSSDLSGSALSNLEEEYTTWNIASRTPGADGYDWTPYPTRTFSQSILTNSTVRSILYQFQANYHADFGKHNVTGLGLVSRAERTIGSVFPTFREDWVGRVTYGFDDRYLLEANAAYNGSEKFAPEYRFGFFPSAAVGWIVSNEDFFEPILPIMNTLKFRYSNGKVGSDASIDRWLYTNSYIVNPAGGTGMEFGAPYTVSSPYPYRYEGTIANPDIQWETSHKIDYGIEAAFFDNRLLFTYDYFTEHRSNIFLSGGDRVLPAYYGADPVAANVGEVDIKGWEIETEFRNQASRSFGYWFKFGASYVIDNVIFKGDPELRPDYQKQEGFPMDIVRATLNQGEHSFYSSWNDIYNSVGTENNSDLLPGDFKTLDYNADGIINADDNVPADYPIRPQHTYSPSAGLSYKNFSASVSFYGVYNLSSGLNWRYSGSSFGSSVARIANHYVDNIWSPENERFGEDAMNASSRFSSRGRQGFINYPRYYLRLENAEISYNITGQNAQLLEKLNISNARISLSGNNLLMFSPVYLDMDKVSQLSNVSNRHMYPVLRRVNLGMHLEF</sequence>
<dbReference type="PROSITE" id="PS52016">
    <property type="entry name" value="TONB_DEPENDENT_REC_3"/>
    <property type="match status" value="1"/>
</dbReference>
<dbReference type="NCBIfam" id="TIGR04057">
    <property type="entry name" value="SusC_RagA_signa"/>
    <property type="match status" value="1"/>
</dbReference>
<gene>
    <name evidence="3" type="ORF">CQA01_21860</name>
</gene>
<dbReference type="InterPro" id="IPR012910">
    <property type="entry name" value="Plug_dom"/>
</dbReference>
<dbReference type="FunFam" id="2.60.40.1120:FF:000003">
    <property type="entry name" value="Outer membrane protein Omp121"/>
    <property type="match status" value="1"/>
</dbReference>
<dbReference type="NCBIfam" id="TIGR04056">
    <property type="entry name" value="OMP_RagA_SusC"/>
    <property type="match status" value="1"/>
</dbReference>
<reference evidence="3 4" key="1">
    <citation type="submission" date="2019-07" db="EMBL/GenBank/DDBJ databases">
        <title>Whole genome shotgun sequence of Cyclobacterium qasimii NBRC 106168.</title>
        <authorList>
            <person name="Hosoyama A."/>
            <person name="Uohara A."/>
            <person name="Ohji S."/>
            <person name="Ichikawa N."/>
        </authorList>
    </citation>
    <scope>NUCLEOTIDE SEQUENCE [LARGE SCALE GENOMIC DNA]</scope>
    <source>
        <strain evidence="3 4">NBRC 106168</strain>
    </source>
</reference>
<dbReference type="InterPro" id="IPR039426">
    <property type="entry name" value="TonB-dep_rcpt-like"/>
</dbReference>
<keyword evidence="1" id="KW-1134">Transmembrane beta strand</keyword>
<keyword evidence="1" id="KW-0812">Transmembrane</keyword>
<dbReference type="Gene3D" id="2.60.40.1120">
    <property type="entry name" value="Carboxypeptidase-like, regulatory domain"/>
    <property type="match status" value="1"/>
</dbReference>
<dbReference type="SUPFAM" id="SSF56935">
    <property type="entry name" value="Porins"/>
    <property type="match status" value="1"/>
</dbReference>
<dbReference type="InterPro" id="IPR023996">
    <property type="entry name" value="TonB-dep_OMP_SusC/RagA"/>
</dbReference>
<dbReference type="InterPro" id="IPR037066">
    <property type="entry name" value="Plug_dom_sf"/>
</dbReference>
<name>A0A512CBR8_9BACT</name>
<keyword evidence="1" id="KW-0813">Transport</keyword>